<keyword evidence="2" id="KW-1185">Reference proteome</keyword>
<protein>
    <submittedName>
        <fullName evidence="1">Uncharacterized protein</fullName>
    </submittedName>
</protein>
<reference evidence="1 2" key="1">
    <citation type="journal article" date="2019" name="Nat. Ecol. Evol.">
        <title>Megaphylogeny resolves global patterns of mushroom evolution.</title>
        <authorList>
            <person name="Varga T."/>
            <person name="Krizsan K."/>
            <person name="Foldi C."/>
            <person name="Dima B."/>
            <person name="Sanchez-Garcia M."/>
            <person name="Sanchez-Ramirez S."/>
            <person name="Szollosi G.J."/>
            <person name="Szarkandi J.G."/>
            <person name="Papp V."/>
            <person name="Albert L."/>
            <person name="Andreopoulos W."/>
            <person name="Angelini C."/>
            <person name="Antonin V."/>
            <person name="Barry K.W."/>
            <person name="Bougher N.L."/>
            <person name="Buchanan P."/>
            <person name="Buyck B."/>
            <person name="Bense V."/>
            <person name="Catcheside P."/>
            <person name="Chovatia M."/>
            <person name="Cooper J."/>
            <person name="Damon W."/>
            <person name="Desjardin D."/>
            <person name="Finy P."/>
            <person name="Geml J."/>
            <person name="Haridas S."/>
            <person name="Hughes K."/>
            <person name="Justo A."/>
            <person name="Karasinski D."/>
            <person name="Kautmanova I."/>
            <person name="Kiss B."/>
            <person name="Kocsube S."/>
            <person name="Kotiranta H."/>
            <person name="LaButti K.M."/>
            <person name="Lechner B.E."/>
            <person name="Liimatainen K."/>
            <person name="Lipzen A."/>
            <person name="Lukacs Z."/>
            <person name="Mihaltcheva S."/>
            <person name="Morgado L.N."/>
            <person name="Niskanen T."/>
            <person name="Noordeloos M.E."/>
            <person name="Ohm R.A."/>
            <person name="Ortiz-Santana B."/>
            <person name="Ovrebo C."/>
            <person name="Racz N."/>
            <person name="Riley R."/>
            <person name="Savchenko A."/>
            <person name="Shiryaev A."/>
            <person name="Soop K."/>
            <person name="Spirin V."/>
            <person name="Szebenyi C."/>
            <person name="Tomsovsky M."/>
            <person name="Tulloss R.E."/>
            <person name="Uehling J."/>
            <person name="Grigoriev I.V."/>
            <person name="Vagvolgyi C."/>
            <person name="Papp T."/>
            <person name="Martin F.M."/>
            <person name="Miettinen O."/>
            <person name="Hibbett D.S."/>
            <person name="Nagy L.G."/>
        </authorList>
    </citation>
    <scope>NUCLEOTIDE SEQUENCE [LARGE SCALE GENOMIC DNA]</scope>
    <source>
        <strain evidence="1 2">CBS 962.96</strain>
    </source>
</reference>
<evidence type="ECO:0000313" key="2">
    <source>
        <dbReference type="Proteomes" id="UP000297245"/>
    </source>
</evidence>
<sequence>MTKYPKTGIRLTLKVAAKRLQQFEPQSVIVYAAEHGNRGPSNDATHQPEVVVLRGMMKDVPRVLWQIEQANPDFEWTDEFLLRLAEIAGWTIAPTVEQAMELARRPSTGIFEESTGPSMSGLSI</sequence>
<name>A0A4S8LWM8_DENBC</name>
<accession>A0A4S8LWM8</accession>
<organism evidence="1 2">
    <name type="scientific">Dendrothele bispora (strain CBS 962.96)</name>
    <dbReference type="NCBI Taxonomy" id="1314807"/>
    <lineage>
        <taxon>Eukaryota</taxon>
        <taxon>Fungi</taxon>
        <taxon>Dikarya</taxon>
        <taxon>Basidiomycota</taxon>
        <taxon>Agaricomycotina</taxon>
        <taxon>Agaricomycetes</taxon>
        <taxon>Agaricomycetidae</taxon>
        <taxon>Agaricales</taxon>
        <taxon>Agaricales incertae sedis</taxon>
        <taxon>Dendrothele</taxon>
    </lineage>
</organism>
<gene>
    <name evidence="1" type="ORF">K435DRAFT_799689</name>
</gene>
<dbReference type="AlphaFoldDB" id="A0A4S8LWM8"/>
<dbReference type="EMBL" id="ML179248">
    <property type="protein sequence ID" value="THU93498.1"/>
    <property type="molecule type" value="Genomic_DNA"/>
</dbReference>
<proteinExistence type="predicted"/>
<dbReference type="Proteomes" id="UP000297245">
    <property type="component" value="Unassembled WGS sequence"/>
</dbReference>
<evidence type="ECO:0000313" key="1">
    <source>
        <dbReference type="EMBL" id="THU93498.1"/>
    </source>
</evidence>